<gene>
    <name evidence="10" type="ORF">MCYG_03995</name>
</gene>
<dbReference type="InterPro" id="IPR028889">
    <property type="entry name" value="USP"/>
</dbReference>
<dbReference type="GO" id="GO:0004843">
    <property type="term" value="F:cysteine-type deubiquitinase activity"/>
    <property type="evidence" value="ECO:0007669"/>
    <property type="project" value="UniProtKB-EC"/>
</dbReference>
<organism evidence="10 11">
    <name type="scientific">Arthroderma otae (strain ATCC MYA-4605 / CBS 113480)</name>
    <name type="common">Microsporum canis</name>
    <dbReference type="NCBI Taxonomy" id="554155"/>
    <lineage>
        <taxon>Eukaryota</taxon>
        <taxon>Fungi</taxon>
        <taxon>Dikarya</taxon>
        <taxon>Ascomycota</taxon>
        <taxon>Pezizomycotina</taxon>
        <taxon>Eurotiomycetes</taxon>
        <taxon>Eurotiomycetidae</taxon>
        <taxon>Onygenales</taxon>
        <taxon>Arthrodermataceae</taxon>
        <taxon>Microsporum</taxon>
    </lineage>
</organism>
<keyword evidence="5" id="KW-0833">Ubl conjugation pathway</keyword>
<dbReference type="InterPro" id="IPR050164">
    <property type="entry name" value="Peptidase_C19"/>
</dbReference>
<dbReference type="CDD" id="cd02662">
    <property type="entry name" value="Peptidase_C19F"/>
    <property type="match status" value="1"/>
</dbReference>
<protein>
    <recommendedName>
        <fullName evidence="3">ubiquitinyl hydrolase 1</fullName>
        <ecNumber evidence="3">3.4.19.12</ecNumber>
    </recommendedName>
</protein>
<evidence type="ECO:0000256" key="7">
    <source>
        <dbReference type="ARBA" id="ARBA00022807"/>
    </source>
</evidence>
<keyword evidence="4" id="KW-0645">Protease</keyword>
<dbReference type="OrthoDB" id="2020758at2759"/>
<dbReference type="Proteomes" id="UP000002035">
    <property type="component" value="Unassembled WGS sequence"/>
</dbReference>
<evidence type="ECO:0000256" key="3">
    <source>
        <dbReference type="ARBA" id="ARBA00012759"/>
    </source>
</evidence>
<proteinExistence type="inferred from homology"/>
<keyword evidence="6" id="KW-0378">Hydrolase</keyword>
<feature type="compositionally biased region" description="Polar residues" evidence="8">
    <location>
        <begin position="574"/>
        <end position="585"/>
    </location>
</feature>
<name>C5FMS3_ARTOC</name>
<dbReference type="InterPro" id="IPR038765">
    <property type="entry name" value="Papain-like_cys_pep_sf"/>
</dbReference>
<dbReference type="PROSITE" id="PS50235">
    <property type="entry name" value="USP_3"/>
    <property type="match status" value="1"/>
</dbReference>
<evidence type="ECO:0000256" key="8">
    <source>
        <dbReference type="SAM" id="MobiDB-lite"/>
    </source>
</evidence>
<evidence type="ECO:0000256" key="5">
    <source>
        <dbReference type="ARBA" id="ARBA00022786"/>
    </source>
</evidence>
<keyword evidence="11" id="KW-1185">Reference proteome</keyword>
<feature type="region of interest" description="Disordered" evidence="8">
    <location>
        <begin position="532"/>
        <end position="605"/>
    </location>
</feature>
<evidence type="ECO:0000313" key="11">
    <source>
        <dbReference type="Proteomes" id="UP000002035"/>
    </source>
</evidence>
<dbReference type="EC" id="3.4.19.12" evidence="3"/>
<feature type="domain" description="USP" evidence="9">
    <location>
        <begin position="38"/>
        <end position="471"/>
    </location>
</feature>
<evidence type="ECO:0000313" key="10">
    <source>
        <dbReference type="EMBL" id="EEQ31176.1"/>
    </source>
</evidence>
<comment type="catalytic activity">
    <reaction evidence="1">
        <text>Thiol-dependent hydrolysis of ester, thioester, amide, peptide and isopeptide bonds formed by the C-terminal Gly of ubiquitin (a 76-residue protein attached to proteins as an intracellular targeting signal).</text>
        <dbReference type="EC" id="3.4.19.12"/>
    </reaction>
</comment>
<dbReference type="EMBL" id="DS995703">
    <property type="protein sequence ID" value="EEQ31176.1"/>
    <property type="molecule type" value="Genomic_DNA"/>
</dbReference>
<dbReference type="PANTHER" id="PTHR24006">
    <property type="entry name" value="UBIQUITIN CARBOXYL-TERMINAL HYDROLASE"/>
    <property type="match status" value="1"/>
</dbReference>
<reference evidence="11" key="1">
    <citation type="journal article" date="2012" name="MBio">
        <title>Comparative genome analysis of Trichophyton rubrum and related dermatophytes reveals candidate genes involved in infection.</title>
        <authorList>
            <person name="Martinez D.A."/>
            <person name="Oliver B.G."/>
            <person name="Graeser Y."/>
            <person name="Goldberg J.M."/>
            <person name="Li W."/>
            <person name="Martinez-Rossi N.M."/>
            <person name="Monod M."/>
            <person name="Shelest E."/>
            <person name="Barton R.C."/>
            <person name="Birch E."/>
            <person name="Brakhage A.A."/>
            <person name="Chen Z."/>
            <person name="Gurr S.J."/>
            <person name="Heiman D."/>
            <person name="Heitman J."/>
            <person name="Kosti I."/>
            <person name="Rossi A."/>
            <person name="Saif S."/>
            <person name="Samalova M."/>
            <person name="Saunders C.W."/>
            <person name="Shea T."/>
            <person name="Summerbell R.C."/>
            <person name="Xu J."/>
            <person name="Young S."/>
            <person name="Zeng Q."/>
            <person name="Birren B.W."/>
            <person name="Cuomo C.A."/>
            <person name="White T.C."/>
        </authorList>
    </citation>
    <scope>NUCLEOTIDE SEQUENCE [LARGE SCALE GENOMIC DNA]</scope>
    <source>
        <strain evidence="11">ATCC MYA-4605 / CBS 113480</strain>
    </source>
</reference>
<evidence type="ECO:0000256" key="6">
    <source>
        <dbReference type="ARBA" id="ARBA00022801"/>
    </source>
</evidence>
<feature type="compositionally biased region" description="Low complexity" evidence="8">
    <location>
        <begin position="543"/>
        <end position="559"/>
    </location>
</feature>
<dbReference type="AlphaFoldDB" id="C5FMS3"/>
<dbReference type="GeneID" id="9222811"/>
<dbReference type="VEuPathDB" id="FungiDB:MCYG_03995"/>
<accession>C5FMS3</accession>
<dbReference type="GO" id="GO:0016579">
    <property type="term" value="P:protein deubiquitination"/>
    <property type="evidence" value="ECO:0007669"/>
    <property type="project" value="InterPro"/>
</dbReference>
<evidence type="ECO:0000256" key="1">
    <source>
        <dbReference type="ARBA" id="ARBA00000707"/>
    </source>
</evidence>
<dbReference type="SUPFAM" id="SSF54001">
    <property type="entry name" value="Cysteine proteinases"/>
    <property type="match status" value="1"/>
</dbReference>
<dbReference type="Pfam" id="PF00443">
    <property type="entry name" value="UCH"/>
    <property type="match status" value="1"/>
</dbReference>
<dbReference type="RefSeq" id="XP_002848489.1">
    <property type="nucleotide sequence ID" value="XM_002848443.1"/>
</dbReference>
<dbReference type="STRING" id="554155.C5FMS3"/>
<evidence type="ECO:0000256" key="4">
    <source>
        <dbReference type="ARBA" id="ARBA00022670"/>
    </source>
</evidence>
<dbReference type="GO" id="GO:0005829">
    <property type="term" value="C:cytosol"/>
    <property type="evidence" value="ECO:0007669"/>
    <property type="project" value="TreeGrafter"/>
</dbReference>
<dbReference type="GO" id="GO:0006508">
    <property type="term" value="P:proteolysis"/>
    <property type="evidence" value="ECO:0007669"/>
    <property type="project" value="UniProtKB-KW"/>
</dbReference>
<dbReference type="PANTHER" id="PTHR24006:SF888">
    <property type="entry name" value="UBIQUITIN CARBOXYL-TERMINAL HYDROLASE 30"/>
    <property type="match status" value="1"/>
</dbReference>
<dbReference type="Gene3D" id="3.90.70.10">
    <property type="entry name" value="Cysteine proteinases"/>
    <property type="match status" value="2"/>
</dbReference>
<evidence type="ECO:0000256" key="2">
    <source>
        <dbReference type="ARBA" id="ARBA00009085"/>
    </source>
</evidence>
<dbReference type="eggNOG" id="KOG1867">
    <property type="taxonomic scope" value="Eukaryota"/>
</dbReference>
<sequence>MQRIIGYSANSILPAFPQSRAYSSLSSVLLGSNDVYPPGLGNWDNSCYQNSIIQGLASLRSLREFLGSNIQNLGHRHFLSTHIALRAIIDKLNDPANGGQKLWLPAELKSMCSWQQQDAQEYFSIIADQIDKEIRQASKGVTSDIGLKLAPQPSPRPEAALPSPPMTPEGLLAQRVGCMECGWTEGLSLIPFNCLTVTLGKKWEYDIRECLDEYTSLETIEGVECAKCTLQRTRTQLEQLLNKIGPVEESTDETDSAKLNEALRRNAETRLNAVLDSLQNDDFNEETLKEKCHISPRNHVASMKSKQAVIARPPKSLIIHVNRSVFDEMTGALRKNYADVRFPKTLDLDEWCLGTMPVGGSKEDTVETWDINPSESMLPRPESEIHSLNRRYELQAAITHYGRHENGHYICYRKYPVDSFPIQVPQAILGADGGKEKKEHWFRLSDEDVSLVSERSVLAQGGVFMLCYELVDPLPEVNKGADQVIPNKNSQIISDPQLVEYGIPLDEIPSSRDETTEVVNVADDIAGSQVDVPAWSRRTNTDSISSRISSSSEESGPSSATTNDEPPIVDSVQKLASSMKTSNPPNIDPHENPSASSVPQLIRAL</sequence>
<dbReference type="GO" id="GO:0005634">
    <property type="term" value="C:nucleus"/>
    <property type="evidence" value="ECO:0007669"/>
    <property type="project" value="TreeGrafter"/>
</dbReference>
<evidence type="ECO:0000259" key="9">
    <source>
        <dbReference type="PROSITE" id="PS50235"/>
    </source>
</evidence>
<dbReference type="OMA" id="CEREGND"/>
<comment type="similarity">
    <text evidence="2">Belongs to the peptidase C19 family.</text>
</comment>
<keyword evidence="7" id="KW-0788">Thiol protease</keyword>
<dbReference type="InterPro" id="IPR001394">
    <property type="entry name" value="Peptidase_C19_UCH"/>
</dbReference>
<dbReference type="HOGENOM" id="CLU_008279_6_0_1"/>